<dbReference type="OrthoDB" id="2380880at2"/>
<proteinExistence type="predicted"/>
<dbReference type="AlphaFoldDB" id="A0A433RVR9"/>
<evidence type="ECO:0008006" key="4">
    <source>
        <dbReference type="Google" id="ProtNLM"/>
    </source>
</evidence>
<evidence type="ECO:0000313" key="2">
    <source>
        <dbReference type="EMBL" id="RUS57397.1"/>
    </source>
</evidence>
<comment type="caution">
    <text evidence="2">The sequence shown here is derived from an EMBL/GenBank/DDBJ whole genome shotgun (WGS) entry which is preliminary data.</text>
</comment>
<gene>
    <name evidence="2" type="ORF">QI30_07420</name>
</gene>
<reference evidence="2 3" key="1">
    <citation type="submission" date="2014-11" db="EMBL/GenBank/DDBJ databases">
        <title>Genome sequence and analysis of novel Kurthia sp.</title>
        <authorList>
            <person name="Lawson J.N."/>
            <person name="Gonzalez J.E."/>
            <person name="Rinauldi L."/>
            <person name="Xuan Z."/>
            <person name="Firman A."/>
            <person name="Shaddox L."/>
            <person name="Trudeau A."/>
            <person name="Shah S."/>
            <person name="Reiman D."/>
        </authorList>
    </citation>
    <scope>NUCLEOTIDE SEQUENCE [LARGE SCALE GENOMIC DNA]</scope>
    <source>
        <strain evidence="2 3">3B1D</strain>
    </source>
</reference>
<feature type="transmembrane region" description="Helical" evidence="1">
    <location>
        <begin position="108"/>
        <end position="126"/>
    </location>
</feature>
<feature type="transmembrane region" description="Helical" evidence="1">
    <location>
        <begin position="138"/>
        <end position="154"/>
    </location>
</feature>
<keyword evidence="1" id="KW-1133">Transmembrane helix</keyword>
<evidence type="ECO:0000313" key="3">
    <source>
        <dbReference type="Proteomes" id="UP000288623"/>
    </source>
</evidence>
<accession>A0A433RVR9</accession>
<dbReference type="EMBL" id="JTFC01000026">
    <property type="protein sequence ID" value="RUS57397.1"/>
    <property type="molecule type" value="Genomic_DNA"/>
</dbReference>
<keyword evidence="1" id="KW-0812">Transmembrane</keyword>
<name>A0A433RVR9_9BACL</name>
<organism evidence="2 3">
    <name type="scientific">Candidatus Kurthia intestinigallinarum</name>
    <dbReference type="NCBI Taxonomy" id="1562256"/>
    <lineage>
        <taxon>Bacteria</taxon>
        <taxon>Bacillati</taxon>
        <taxon>Bacillota</taxon>
        <taxon>Bacilli</taxon>
        <taxon>Bacillales</taxon>
        <taxon>Caryophanaceae</taxon>
        <taxon>Kurthia</taxon>
    </lineage>
</organism>
<protein>
    <recommendedName>
        <fullName evidence="4">DUF2157 domain-containing protein</fullName>
    </recommendedName>
</protein>
<dbReference type="RefSeq" id="WP_126990302.1">
    <property type="nucleotide sequence ID" value="NZ_JTFC01000026.1"/>
</dbReference>
<keyword evidence="3" id="KW-1185">Reference proteome</keyword>
<sequence length="181" mass="20223">MQEEKKDIILHEIAFWKTNKLLPEHYCDFLTTLYTGGDDDDTATDEPVKKKPSSKTWLVYGIAALLAVGSMMMMYIFSAQYILIPIAISVVAIGIVLYMAFKETTTKLMKTVTFAVAALLLFALSVRVTSMFAPGDTWVMYSVLIANCVAWLLVGTKMKLIYFIISGYLGLAVIILFGFFL</sequence>
<dbReference type="Proteomes" id="UP000288623">
    <property type="component" value="Unassembled WGS sequence"/>
</dbReference>
<feature type="transmembrane region" description="Helical" evidence="1">
    <location>
        <begin position="57"/>
        <end position="76"/>
    </location>
</feature>
<feature type="transmembrane region" description="Helical" evidence="1">
    <location>
        <begin position="161"/>
        <end position="180"/>
    </location>
</feature>
<keyword evidence="1" id="KW-0472">Membrane</keyword>
<evidence type="ECO:0000256" key="1">
    <source>
        <dbReference type="SAM" id="Phobius"/>
    </source>
</evidence>
<feature type="transmembrane region" description="Helical" evidence="1">
    <location>
        <begin position="82"/>
        <end position="101"/>
    </location>
</feature>